<dbReference type="AlphaFoldDB" id="A0AAV2IS97"/>
<proteinExistence type="predicted"/>
<evidence type="ECO:0008006" key="3">
    <source>
        <dbReference type="Google" id="ProtNLM"/>
    </source>
</evidence>
<evidence type="ECO:0000313" key="1">
    <source>
        <dbReference type="EMBL" id="CAL1568064.1"/>
    </source>
</evidence>
<accession>A0AAV2IS97</accession>
<reference evidence="1 2" key="1">
    <citation type="submission" date="2024-04" db="EMBL/GenBank/DDBJ databases">
        <authorList>
            <person name="Waldvogel A.-M."/>
            <person name="Schoenle A."/>
        </authorList>
    </citation>
    <scope>NUCLEOTIDE SEQUENCE [LARGE SCALE GENOMIC DNA]</scope>
</reference>
<dbReference type="EMBL" id="OZ035823">
    <property type="protein sequence ID" value="CAL1568064.1"/>
    <property type="molecule type" value="Genomic_DNA"/>
</dbReference>
<protein>
    <recommendedName>
        <fullName evidence="3">Secreted protein</fullName>
    </recommendedName>
</protein>
<evidence type="ECO:0000313" key="2">
    <source>
        <dbReference type="Proteomes" id="UP001497482"/>
    </source>
</evidence>
<gene>
    <name evidence="1" type="ORF">KC01_LOCUS755</name>
</gene>
<keyword evidence="2" id="KW-1185">Reference proteome</keyword>
<organism evidence="1 2">
    <name type="scientific">Knipowitschia caucasica</name>
    <name type="common">Caucasian dwarf goby</name>
    <name type="synonym">Pomatoschistus caucasicus</name>
    <dbReference type="NCBI Taxonomy" id="637954"/>
    <lineage>
        <taxon>Eukaryota</taxon>
        <taxon>Metazoa</taxon>
        <taxon>Chordata</taxon>
        <taxon>Craniata</taxon>
        <taxon>Vertebrata</taxon>
        <taxon>Euteleostomi</taxon>
        <taxon>Actinopterygii</taxon>
        <taxon>Neopterygii</taxon>
        <taxon>Teleostei</taxon>
        <taxon>Neoteleostei</taxon>
        <taxon>Acanthomorphata</taxon>
        <taxon>Gobiaria</taxon>
        <taxon>Gobiiformes</taxon>
        <taxon>Gobioidei</taxon>
        <taxon>Gobiidae</taxon>
        <taxon>Gobiinae</taxon>
        <taxon>Knipowitschia</taxon>
    </lineage>
</organism>
<sequence length="91" mass="10615">MKMLVVVRSCCRFSTVMRQLLLMTVRCMRTFERDGLEILRGGGGVEIHRGVVVLRSFEVVVVLNPLMRWWVMRILMWGSVEILRGCEVLNF</sequence>
<name>A0AAV2IS97_KNICA</name>
<dbReference type="Proteomes" id="UP001497482">
    <property type="component" value="Chromosome 1"/>
</dbReference>